<evidence type="ECO:0000256" key="2">
    <source>
        <dbReference type="PROSITE-ProRule" id="PRU00703"/>
    </source>
</evidence>
<dbReference type="CDD" id="cd17781">
    <property type="entry name" value="CBS_pair_MUG70_1"/>
    <property type="match status" value="1"/>
</dbReference>
<reference evidence="7 8" key="1">
    <citation type="submission" date="2024-02" db="EMBL/GenBank/DDBJ databases">
        <title>Discinaceae phylogenomics.</title>
        <authorList>
            <person name="Dirks A.C."/>
            <person name="James T.Y."/>
        </authorList>
    </citation>
    <scope>NUCLEOTIDE SEQUENCE [LARGE SCALE GENOMIC DNA]</scope>
    <source>
        <strain evidence="7 8">ACD0624</strain>
    </source>
</reference>
<dbReference type="InterPro" id="IPR051462">
    <property type="entry name" value="CBS_domain-containing"/>
</dbReference>
<evidence type="ECO:0000259" key="6">
    <source>
        <dbReference type="PROSITE" id="PS51745"/>
    </source>
</evidence>
<evidence type="ECO:0000259" key="5">
    <source>
        <dbReference type="PROSITE" id="PS51371"/>
    </source>
</evidence>
<dbReference type="SMART" id="SM00666">
    <property type="entry name" value="PB1"/>
    <property type="match status" value="1"/>
</dbReference>
<dbReference type="PROSITE" id="PS51745">
    <property type="entry name" value="PB1"/>
    <property type="match status" value="1"/>
</dbReference>
<dbReference type="PROSITE" id="PS51371">
    <property type="entry name" value="CBS"/>
    <property type="match status" value="4"/>
</dbReference>
<dbReference type="PANTHER" id="PTHR48108">
    <property type="entry name" value="CBS DOMAIN-CONTAINING PROTEIN CBSX2, CHLOROPLASTIC"/>
    <property type="match status" value="1"/>
</dbReference>
<dbReference type="Proteomes" id="UP001447188">
    <property type="component" value="Unassembled WGS sequence"/>
</dbReference>
<sequence length="683" mass="73276">MSQVGGGGNFRGNPYNPQRPGGNQGRPGPSNPSNPSNNIPAPASPAAVPGPPEPSTGVSDSRKRQSKRDEAIRRKIENDLNKKKHTVSRARQTRKIAPGTVMALRPSQALQIKPNTTVAEAAQIMAAKREDCVLVTDDEDRISGIFTAKDLAFRVVGQGIDARDVTIAQIMTKNPLCARTDTSATDALDLMVRKGFRHLPVMDENQDISGILDITKCFYEAMEKLERAYASSRKLYDALEGVQSELGSSQPQQIIHYVEALRQKMSGPNLESVLDGKPPTVVNVRTTVREAAALMSEHHTTAVLVQDNGSITGIFTSKDVVLRVIAAGLDPSNCSVVRVMTPHPDFAPLDMSIQAALRKMHDGHYLNLPVMNDSGEIVGMVDVLKLTYATLEQINSMGTGDSEGPAWNKFWLSLDNDTESVVSDSTRHTIGSRAHGGPSSPVAGHMSSMSMGHSMSMERGDSSVLFPTDSASHHGDSPPGSMLMPSSSNPLDIPFPFKFKAPSGRMHRVQVAPSGGLGELLGAVVEKLGHEVAQVGGEPTFGPDGKIEEQGFAMSYIDNEGDVVSITSDRDLVDAVDMARQGGRGKVDLHVHDPDQPAVVAAVDPRPDPVRVPRRAGRRHHDSEDESEDDSPTIVRRKTQPVQPPAPAPQPALIPGIPNDLILPGAIVTLAVVIVAVFAMSRK</sequence>
<dbReference type="PANTHER" id="PTHR48108:SF26">
    <property type="entry name" value="CBS DOMAIN-CONTAINING PROTEIN DDB_G0289609"/>
    <property type="match status" value="1"/>
</dbReference>
<feature type="region of interest" description="Disordered" evidence="3">
    <location>
        <begin position="426"/>
        <end position="458"/>
    </location>
</feature>
<protein>
    <submittedName>
        <fullName evidence="7">Uncharacterized protein</fullName>
    </submittedName>
</protein>
<feature type="domain" description="CBS" evidence="5">
    <location>
        <begin position="171"/>
        <end position="227"/>
    </location>
</feature>
<proteinExistence type="predicted"/>
<feature type="region of interest" description="Disordered" evidence="3">
    <location>
        <begin position="599"/>
        <end position="651"/>
    </location>
</feature>
<feature type="compositionally biased region" description="Gly residues" evidence="3">
    <location>
        <begin position="1"/>
        <end position="10"/>
    </location>
</feature>
<dbReference type="SMART" id="SM00116">
    <property type="entry name" value="CBS"/>
    <property type="match status" value="4"/>
</dbReference>
<dbReference type="EMBL" id="JBBBZM010000026">
    <property type="protein sequence ID" value="KAL0638083.1"/>
    <property type="molecule type" value="Genomic_DNA"/>
</dbReference>
<evidence type="ECO:0000256" key="3">
    <source>
        <dbReference type="SAM" id="MobiDB-lite"/>
    </source>
</evidence>
<feature type="domain" description="PB1" evidence="6">
    <location>
        <begin position="492"/>
        <end position="594"/>
    </location>
</feature>
<feature type="transmembrane region" description="Helical" evidence="4">
    <location>
        <begin position="661"/>
        <end position="680"/>
    </location>
</feature>
<accession>A0ABR3GQ77</accession>
<dbReference type="Gene3D" id="3.10.20.90">
    <property type="entry name" value="Phosphatidylinositol 3-kinase Catalytic Subunit, Chain A, domain 1"/>
    <property type="match status" value="1"/>
</dbReference>
<gene>
    <name evidence="7" type="ORF">Q9L58_002862</name>
</gene>
<feature type="domain" description="CBS" evidence="5">
    <location>
        <begin position="340"/>
        <end position="397"/>
    </location>
</feature>
<feature type="compositionally biased region" description="Low complexity" evidence="3">
    <location>
        <begin position="26"/>
        <end position="47"/>
    </location>
</feature>
<dbReference type="InterPro" id="IPR000644">
    <property type="entry name" value="CBS_dom"/>
</dbReference>
<feature type="region of interest" description="Disordered" evidence="3">
    <location>
        <begin position="1"/>
        <end position="91"/>
    </location>
</feature>
<evidence type="ECO:0000256" key="4">
    <source>
        <dbReference type="SAM" id="Phobius"/>
    </source>
</evidence>
<dbReference type="CDD" id="cd17782">
    <property type="entry name" value="CBS_pair_MUG70_2"/>
    <property type="match status" value="1"/>
</dbReference>
<feature type="compositionally biased region" description="Basic and acidic residues" evidence="3">
    <location>
        <begin position="60"/>
        <end position="81"/>
    </location>
</feature>
<feature type="domain" description="CBS" evidence="5">
    <location>
        <begin position="104"/>
        <end position="162"/>
    </location>
</feature>
<dbReference type="Pfam" id="PF00564">
    <property type="entry name" value="PB1"/>
    <property type="match status" value="1"/>
</dbReference>
<dbReference type="InterPro" id="IPR046342">
    <property type="entry name" value="CBS_dom_sf"/>
</dbReference>
<dbReference type="SUPFAM" id="SSF54631">
    <property type="entry name" value="CBS-domain pair"/>
    <property type="match status" value="2"/>
</dbReference>
<keyword evidence="8" id="KW-1185">Reference proteome</keyword>
<keyword evidence="1" id="KW-0677">Repeat</keyword>
<evidence type="ECO:0000313" key="8">
    <source>
        <dbReference type="Proteomes" id="UP001447188"/>
    </source>
</evidence>
<keyword evidence="4" id="KW-0472">Membrane</keyword>
<feature type="compositionally biased region" description="Basic residues" evidence="3">
    <location>
        <begin position="82"/>
        <end position="91"/>
    </location>
</feature>
<dbReference type="Gene3D" id="3.10.580.10">
    <property type="entry name" value="CBS-domain"/>
    <property type="match status" value="2"/>
</dbReference>
<comment type="caution">
    <text evidence="7">The sequence shown here is derived from an EMBL/GenBank/DDBJ whole genome shotgun (WGS) entry which is preliminary data.</text>
</comment>
<organism evidence="7 8">
    <name type="scientific">Discina gigas</name>
    <dbReference type="NCBI Taxonomy" id="1032678"/>
    <lineage>
        <taxon>Eukaryota</taxon>
        <taxon>Fungi</taxon>
        <taxon>Dikarya</taxon>
        <taxon>Ascomycota</taxon>
        <taxon>Pezizomycotina</taxon>
        <taxon>Pezizomycetes</taxon>
        <taxon>Pezizales</taxon>
        <taxon>Discinaceae</taxon>
        <taxon>Discina</taxon>
    </lineage>
</organism>
<evidence type="ECO:0000313" key="7">
    <source>
        <dbReference type="EMBL" id="KAL0638083.1"/>
    </source>
</evidence>
<feature type="compositionally biased region" description="Pro residues" evidence="3">
    <location>
        <begin position="642"/>
        <end position="651"/>
    </location>
</feature>
<keyword evidence="2" id="KW-0129">CBS domain</keyword>
<name>A0ABR3GQ77_9PEZI</name>
<dbReference type="SUPFAM" id="SSF54277">
    <property type="entry name" value="CAD &amp; PB1 domains"/>
    <property type="match status" value="1"/>
</dbReference>
<keyword evidence="4" id="KW-0812">Transmembrane</keyword>
<keyword evidence="4" id="KW-1133">Transmembrane helix</keyword>
<dbReference type="InterPro" id="IPR053793">
    <property type="entry name" value="PB1-like"/>
</dbReference>
<dbReference type="InterPro" id="IPR000270">
    <property type="entry name" value="PB1_dom"/>
</dbReference>
<feature type="domain" description="CBS" evidence="5">
    <location>
        <begin position="275"/>
        <end position="332"/>
    </location>
</feature>
<evidence type="ECO:0000256" key="1">
    <source>
        <dbReference type="ARBA" id="ARBA00022737"/>
    </source>
</evidence>
<dbReference type="Pfam" id="PF00571">
    <property type="entry name" value="CBS"/>
    <property type="match status" value="4"/>
</dbReference>
<feature type="compositionally biased region" description="Low complexity" evidence="3">
    <location>
        <begin position="444"/>
        <end position="455"/>
    </location>
</feature>